<dbReference type="InterPro" id="IPR049945">
    <property type="entry name" value="AAA_22"/>
</dbReference>
<name>A0A5A7MEM1_COMTE</name>
<dbReference type="SUPFAM" id="SSF52540">
    <property type="entry name" value="P-loop containing nucleoside triphosphate hydrolases"/>
    <property type="match status" value="1"/>
</dbReference>
<accession>A0A5A7MEM1</accession>
<protein>
    <recommendedName>
        <fullName evidence="1">ORC1/DEAH AAA+ ATPase domain-containing protein</fullName>
    </recommendedName>
</protein>
<dbReference type="Proteomes" id="UP000323105">
    <property type="component" value="Unassembled WGS sequence"/>
</dbReference>
<proteinExistence type="predicted"/>
<dbReference type="GO" id="GO:0016887">
    <property type="term" value="F:ATP hydrolysis activity"/>
    <property type="evidence" value="ECO:0007669"/>
    <property type="project" value="InterPro"/>
</dbReference>
<feature type="domain" description="ORC1/DEAH AAA+ ATPase" evidence="1">
    <location>
        <begin position="40"/>
        <end position="180"/>
    </location>
</feature>
<dbReference type="EMBL" id="BKBW01000004">
    <property type="protein sequence ID" value="GEQ75319.1"/>
    <property type="molecule type" value="Genomic_DNA"/>
</dbReference>
<sequence>MDSIFPDHIDLNHCLITKKYAVYTPPMHDMILQIGDWIDQQKSGGYIYGASRLGKSRCIQWHLKEVLENRFNEVLPLVVWNHRPDSYKSEVFFWYQLLAASKFRFISPNKLPKRTEMIYMCLQRFIAIANNANRSYVILLIDEAQDMSFNEWKWLVGFQNELDYNGVSLSVFSVGSHQLNYRHEFMASTGNAHIAARFMAAHFQFHGLKSQDEVEYVLNGYDVDSEWPPKTGISYLQYFSPEDFSEGLRLSNSSKDLWKALIELTPSSVTSKNYEFPMQHIARTIESIIFQLAKGRDWESAISYKNWLTELSKTNFSDHMRIISNR</sequence>
<comment type="caution">
    <text evidence="2">The sequence shown here is derived from an EMBL/GenBank/DDBJ whole genome shotgun (WGS) entry which is preliminary data.</text>
</comment>
<evidence type="ECO:0000259" key="1">
    <source>
        <dbReference type="Pfam" id="PF13401"/>
    </source>
</evidence>
<evidence type="ECO:0000313" key="3">
    <source>
        <dbReference type="Proteomes" id="UP000323105"/>
    </source>
</evidence>
<dbReference type="Pfam" id="PF13401">
    <property type="entry name" value="AAA_22"/>
    <property type="match status" value="1"/>
</dbReference>
<dbReference type="InterPro" id="IPR027417">
    <property type="entry name" value="P-loop_NTPase"/>
</dbReference>
<gene>
    <name evidence="2" type="ORF">CTTA_2324</name>
</gene>
<organism evidence="2 3">
    <name type="scientific">Comamonas testosteroni</name>
    <name type="common">Pseudomonas testosteroni</name>
    <dbReference type="NCBI Taxonomy" id="285"/>
    <lineage>
        <taxon>Bacteria</taxon>
        <taxon>Pseudomonadati</taxon>
        <taxon>Pseudomonadota</taxon>
        <taxon>Betaproteobacteria</taxon>
        <taxon>Burkholderiales</taxon>
        <taxon>Comamonadaceae</taxon>
        <taxon>Comamonas</taxon>
    </lineage>
</organism>
<reference evidence="2 3" key="1">
    <citation type="journal article" date="2019" name="Microbiol. Resour. Announc.">
        <title>Draft Genome Sequence of Comamonas testosteroni TA441, a Bacterium That Has a Cryptic Phenol Degradation Gene Cluster.</title>
        <authorList>
            <person name="Arai H."/>
            <person name="Ishii M."/>
        </authorList>
    </citation>
    <scope>NUCLEOTIDE SEQUENCE [LARGE SCALE GENOMIC DNA]</scope>
    <source>
        <strain evidence="2 3">TA441</strain>
    </source>
</reference>
<dbReference type="RefSeq" id="WP_149355554.1">
    <property type="nucleotide sequence ID" value="NZ_BKBW01000004.1"/>
</dbReference>
<evidence type="ECO:0000313" key="2">
    <source>
        <dbReference type="EMBL" id="GEQ75319.1"/>
    </source>
</evidence>
<dbReference type="AlphaFoldDB" id="A0A5A7MEM1"/>